<dbReference type="PROSITE" id="PS50883">
    <property type="entry name" value="EAL"/>
    <property type="match status" value="1"/>
</dbReference>
<dbReference type="Pfam" id="PF13188">
    <property type="entry name" value="PAS_8"/>
    <property type="match status" value="1"/>
</dbReference>
<dbReference type="SMART" id="SM00086">
    <property type="entry name" value="PAC"/>
    <property type="match status" value="2"/>
</dbReference>
<dbReference type="InterPro" id="IPR052155">
    <property type="entry name" value="Biofilm_reg_signaling"/>
</dbReference>
<keyword evidence="9" id="KW-1185">Reference proteome</keyword>
<evidence type="ECO:0000259" key="4">
    <source>
        <dbReference type="PROSITE" id="PS50113"/>
    </source>
</evidence>
<dbReference type="PANTHER" id="PTHR44757">
    <property type="entry name" value="DIGUANYLATE CYCLASE DGCP"/>
    <property type="match status" value="1"/>
</dbReference>
<feature type="coiled-coil region" evidence="1">
    <location>
        <begin position="366"/>
        <end position="393"/>
    </location>
</feature>
<name>A0ABR6X5U7_9BURK</name>
<dbReference type="PANTHER" id="PTHR44757:SF2">
    <property type="entry name" value="BIOFILM ARCHITECTURE MAINTENANCE PROTEIN MBAA"/>
    <property type="match status" value="1"/>
</dbReference>
<evidence type="ECO:0000259" key="7">
    <source>
        <dbReference type="PROSITE" id="PS50887"/>
    </source>
</evidence>
<accession>A0ABR6X5U7</accession>
<dbReference type="PROSITE" id="PS50885">
    <property type="entry name" value="HAMP"/>
    <property type="match status" value="1"/>
</dbReference>
<dbReference type="CDD" id="cd00130">
    <property type="entry name" value="PAS"/>
    <property type="match status" value="3"/>
</dbReference>
<evidence type="ECO:0000256" key="1">
    <source>
        <dbReference type="SAM" id="Coils"/>
    </source>
</evidence>
<evidence type="ECO:0000256" key="2">
    <source>
        <dbReference type="SAM" id="Phobius"/>
    </source>
</evidence>
<gene>
    <name evidence="8" type="ORF">H8K52_11495</name>
</gene>
<feature type="domain" description="PAS" evidence="3">
    <location>
        <begin position="640"/>
        <end position="685"/>
    </location>
</feature>
<dbReference type="SMART" id="SM00091">
    <property type="entry name" value="PAS"/>
    <property type="match status" value="3"/>
</dbReference>
<dbReference type="InterPro" id="IPR035965">
    <property type="entry name" value="PAS-like_dom_sf"/>
</dbReference>
<dbReference type="EMBL" id="JACOFW010000011">
    <property type="protein sequence ID" value="MBC3807970.1"/>
    <property type="molecule type" value="Genomic_DNA"/>
</dbReference>
<dbReference type="SUPFAM" id="SSF158472">
    <property type="entry name" value="HAMP domain-like"/>
    <property type="match status" value="1"/>
</dbReference>
<organism evidence="8 9">
    <name type="scientific">Undibacterium seohonense</name>
    <dbReference type="NCBI Taxonomy" id="1344950"/>
    <lineage>
        <taxon>Bacteria</taxon>
        <taxon>Pseudomonadati</taxon>
        <taxon>Pseudomonadota</taxon>
        <taxon>Betaproteobacteria</taxon>
        <taxon>Burkholderiales</taxon>
        <taxon>Oxalobacteraceae</taxon>
        <taxon>Undibacterium</taxon>
    </lineage>
</organism>
<dbReference type="SMART" id="SM00267">
    <property type="entry name" value="GGDEF"/>
    <property type="match status" value="1"/>
</dbReference>
<dbReference type="Gene3D" id="3.30.70.270">
    <property type="match status" value="1"/>
</dbReference>
<dbReference type="Pfam" id="PF00672">
    <property type="entry name" value="HAMP"/>
    <property type="match status" value="1"/>
</dbReference>
<dbReference type="CDD" id="cd01948">
    <property type="entry name" value="EAL"/>
    <property type="match status" value="1"/>
</dbReference>
<dbReference type="InterPro" id="IPR000014">
    <property type="entry name" value="PAS"/>
</dbReference>
<keyword evidence="1" id="KW-0175">Coiled coil</keyword>
<dbReference type="InterPro" id="IPR035919">
    <property type="entry name" value="EAL_sf"/>
</dbReference>
<keyword evidence="2" id="KW-0472">Membrane</keyword>
<evidence type="ECO:0000313" key="9">
    <source>
        <dbReference type="Proteomes" id="UP000648257"/>
    </source>
</evidence>
<dbReference type="SMART" id="SM00052">
    <property type="entry name" value="EAL"/>
    <property type="match status" value="1"/>
</dbReference>
<dbReference type="CDD" id="cd06225">
    <property type="entry name" value="HAMP"/>
    <property type="match status" value="1"/>
</dbReference>
<evidence type="ECO:0000259" key="5">
    <source>
        <dbReference type="PROSITE" id="PS50883"/>
    </source>
</evidence>
<dbReference type="RefSeq" id="WP_186923042.1">
    <property type="nucleotide sequence ID" value="NZ_JACOFW010000011.1"/>
</dbReference>
<dbReference type="SMART" id="SM00304">
    <property type="entry name" value="HAMP"/>
    <property type="match status" value="1"/>
</dbReference>
<evidence type="ECO:0000259" key="3">
    <source>
        <dbReference type="PROSITE" id="PS50112"/>
    </source>
</evidence>
<dbReference type="SUPFAM" id="SSF141868">
    <property type="entry name" value="EAL domain-like"/>
    <property type="match status" value="1"/>
</dbReference>
<dbReference type="InterPro" id="IPR043128">
    <property type="entry name" value="Rev_trsase/Diguanyl_cyclase"/>
</dbReference>
<feature type="domain" description="HAMP" evidence="6">
    <location>
        <begin position="320"/>
        <end position="374"/>
    </location>
</feature>
<dbReference type="SUPFAM" id="SSF55073">
    <property type="entry name" value="Nucleotide cyclase"/>
    <property type="match status" value="1"/>
</dbReference>
<sequence length="1219" mass="135719">MLTSFSNRITGYFAAVLVAALGILFFLWYVGMPSVGLIGAREARLANAIAQLEMQADLQRNLIIADLHDASANMLFMAESEELKQALSGSPEKLHSALDKKYQSLQRAHEGRYSALFVVDMTNRGLLASAAQRHSERHSVSHLSKLIAVLNHQPQIINWTDAQGQPILLVTHPLTLADEDGSKNSQIMLVGLLDVELFLKNRFSLDQEIIQRVGTTMLFDANANLVSSFPKVANKPPLFILNKKILGGFDGSLSQKNLAGDELVAVYRNVTLSATQVWTMVHVVAKGELLSGLTQSVNFLLIAGALITLVALSLIRIVAHRLTLPLENLARTATQLGQGDLDVRANLQVDEVREIRVLSLAFNGMADAVQNAQESLEEKIQQRTEELARSESRHLTLFNATASAVVVLDPYQIIDVNPAAVELFGARDIAELLHRHPSELSPPLQSNGMDSRVLVNQYIQSTQQLGHFAFEWTHKRLDDGICFDAEVLLNRVELEGQHFIQGSVRDISARKRAEAALHASEERHRTLVEWSPEGINVHRKGKLIYVNASAIRMLGAKSASELIGRPILDIVHPAFHHLNSTTIKSIHDADVHNETYEIQFLRVDGRPIDVVAQGALIDFDGAPSVYVAWHDVTESKRHAESQRIAATAFESQEGMFVTDAAWNILRTNQSFSHITGYSADQLIGKPPNFFNEYFKGEENFSAMMASIAERGSWQGEVVERRRDGTEFAAWINISSVTDEFGVITHYVATFNDITLRKAAEDEIRNLAFFDPLTQLPNRRLLMDRLEQALASGSRHDRKGALLFIDLDNFKTLNDTLGHDHGDLLLQQVAERLHRCTREGDTVARLGGDEFVVMLENLEENAFDAANQAETVAIKILSELNQTYWLGVNEHHSSPSIGVTLFGEKSETIAEPLKRADLAMYQAKAAGRNTIRFFDPKMQVLVSQRAQLEEDLRDAMLNDQFELYYQPQFSDEGRLFAAEVLIRWHHPKRGMISPAEFIPLAEETGLITILGYWVLYTAANQLASWENRPEFADLTIAVNVSPSQFHQKNFVEQVLDALNLSGANAHRLKLELTEGFSISNIEDVIAKMSALKTRGVGFSLDDFGTGYSSLSYLKRLPLDQLKIDQSFVRDILIDPNDAAISKMVIVLAESLGLSVIAEGVETLAQKAFLEEQGCRAYQGYLYSKPLPLAKFEEFAIQAYKFSNSIFDEKGQVTLPSMPSA</sequence>
<dbReference type="Pfam" id="PF00990">
    <property type="entry name" value="GGDEF"/>
    <property type="match status" value="1"/>
</dbReference>
<dbReference type="InterPro" id="IPR029787">
    <property type="entry name" value="Nucleotide_cyclase"/>
</dbReference>
<dbReference type="InterPro" id="IPR000160">
    <property type="entry name" value="GGDEF_dom"/>
</dbReference>
<feature type="transmembrane region" description="Helical" evidence="2">
    <location>
        <begin position="299"/>
        <end position="319"/>
    </location>
</feature>
<keyword evidence="2" id="KW-1133">Transmembrane helix</keyword>
<dbReference type="InterPro" id="IPR003660">
    <property type="entry name" value="HAMP_dom"/>
</dbReference>
<feature type="domain" description="GGDEF" evidence="7">
    <location>
        <begin position="797"/>
        <end position="935"/>
    </location>
</feature>
<evidence type="ECO:0000313" key="8">
    <source>
        <dbReference type="EMBL" id="MBC3807970.1"/>
    </source>
</evidence>
<dbReference type="NCBIfam" id="TIGR00254">
    <property type="entry name" value="GGDEF"/>
    <property type="match status" value="1"/>
</dbReference>
<dbReference type="InterPro" id="IPR001610">
    <property type="entry name" value="PAC"/>
</dbReference>
<dbReference type="CDD" id="cd01949">
    <property type="entry name" value="GGDEF"/>
    <property type="match status" value="1"/>
</dbReference>
<dbReference type="PROSITE" id="PS50887">
    <property type="entry name" value="GGDEF"/>
    <property type="match status" value="1"/>
</dbReference>
<dbReference type="NCBIfam" id="TIGR00229">
    <property type="entry name" value="sensory_box"/>
    <property type="match status" value="3"/>
</dbReference>
<comment type="caution">
    <text evidence="8">The sequence shown here is derived from an EMBL/GenBank/DDBJ whole genome shotgun (WGS) entry which is preliminary data.</text>
</comment>
<dbReference type="Pfam" id="PF00563">
    <property type="entry name" value="EAL"/>
    <property type="match status" value="1"/>
</dbReference>
<dbReference type="Gene3D" id="6.10.340.10">
    <property type="match status" value="1"/>
</dbReference>
<keyword evidence="2" id="KW-0812">Transmembrane</keyword>
<feature type="transmembrane region" description="Helical" evidence="2">
    <location>
        <begin position="12"/>
        <end position="31"/>
    </location>
</feature>
<evidence type="ECO:0000259" key="6">
    <source>
        <dbReference type="PROSITE" id="PS50885"/>
    </source>
</evidence>
<protein>
    <submittedName>
        <fullName evidence="8">EAL domain-containing protein</fullName>
    </submittedName>
</protein>
<dbReference type="Pfam" id="PF13426">
    <property type="entry name" value="PAS_9"/>
    <property type="match status" value="2"/>
</dbReference>
<dbReference type="PROSITE" id="PS50112">
    <property type="entry name" value="PAS"/>
    <property type="match status" value="1"/>
</dbReference>
<dbReference type="Proteomes" id="UP000648257">
    <property type="component" value="Unassembled WGS sequence"/>
</dbReference>
<proteinExistence type="predicted"/>
<dbReference type="Gene3D" id="3.20.20.450">
    <property type="entry name" value="EAL domain"/>
    <property type="match status" value="1"/>
</dbReference>
<feature type="domain" description="PAC" evidence="4">
    <location>
        <begin position="713"/>
        <end position="765"/>
    </location>
</feature>
<dbReference type="InterPro" id="IPR001633">
    <property type="entry name" value="EAL_dom"/>
</dbReference>
<dbReference type="InterPro" id="IPR000700">
    <property type="entry name" value="PAS-assoc_C"/>
</dbReference>
<feature type="domain" description="EAL" evidence="5">
    <location>
        <begin position="944"/>
        <end position="1198"/>
    </location>
</feature>
<dbReference type="PROSITE" id="PS50113">
    <property type="entry name" value="PAC"/>
    <property type="match status" value="1"/>
</dbReference>
<dbReference type="SUPFAM" id="SSF55785">
    <property type="entry name" value="PYP-like sensor domain (PAS domain)"/>
    <property type="match status" value="3"/>
</dbReference>
<dbReference type="Gene3D" id="3.30.450.20">
    <property type="entry name" value="PAS domain"/>
    <property type="match status" value="3"/>
</dbReference>
<reference evidence="8 9" key="1">
    <citation type="submission" date="2020-08" db="EMBL/GenBank/DDBJ databases">
        <title>Novel species isolated from subtropical streams in China.</title>
        <authorList>
            <person name="Lu H."/>
        </authorList>
    </citation>
    <scope>NUCLEOTIDE SEQUENCE [LARGE SCALE GENOMIC DNA]</scope>
    <source>
        <strain evidence="8 9">KACC 16656</strain>
    </source>
</reference>